<dbReference type="RefSeq" id="WP_010759132.1">
    <property type="nucleotide sequence ID" value="NZ_ASWD01000003.1"/>
</dbReference>
<dbReference type="eggNOG" id="COG0582">
    <property type="taxonomic scope" value="Bacteria"/>
</dbReference>
<evidence type="ECO:0000259" key="6">
    <source>
        <dbReference type="PROSITE" id="PS51900"/>
    </source>
</evidence>
<dbReference type="Proteomes" id="UP000013782">
    <property type="component" value="Unassembled WGS sequence"/>
</dbReference>
<dbReference type="Gene3D" id="1.10.150.130">
    <property type="match status" value="1"/>
</dbReference>
<gene>
    <name evidence="7" type="ORF">UAU_04187</name>
</gene>
<evidence type="ECO:0000256" key="3">
    <source>
        <dbReference type="ARBA" id="ARBA00023172"/>
    </source>
</evidence>
<name>R2SJM1_9ENTE</name>
<protein>
    <recommendedName>
        <fullName evidence="9">Tyr recombinase domain-containing protein</fullName>
    </recommendedName>
</protein>
<evidence type="ECO:0000313" key="7">
    <source>
        <dbReference type="EMBL" id="EOH88369.1"/>
    </source>
</evidence>
<keyword evidence="2 4" id="KW-0238">DNA-binding</keyword>
<dbReference type="Pfam" id="PF00589">
    <property type="entry name" value="Phage_integrase"/>
    <property type="match status" value="1"/>
</dbReference>
<dbReference type="STRING" id="160454.RV10_GL004745"/>
<comment type="caution">
    <text evidence="7">The sequence shown here is derived from an EMBL/GenBank/DDBJ whole genome shotgun (WGS) entry which is preliminary data.</text>
</comment>
<evidence type="ECO:0000256" key="1">
    <source>
        <dbReference type="ARBA" id="ARBA00008857"/>
    </source>
</evidence>
<keyword evidence="3" id="KW-0233">DNA recombination</keyword>
<dbReference type="GO" id="GO:0015074">
    <property type="term" value="P:DNA integration"/>
    <property type="evidence" value="ECO:0007669"/>
    <property type="project" value="InterPro"/>
</dbReference>
<dbReference type="InterPro" id="IPR025269">
    <property type="entry name" value="SAM-like_dom"/>
</dbReference>
<dbReference type="InterPro" id="IPR013762">
    <property type="entry name" value="Integrase-like_cat_sf"/>
</dbReference>
<dbReference type="EMBL" id="AJAQ01000045">
    <property type="protein sequence ID" value="EOH88369.1"/>
    <property type="molecule type" value="Genomic_DNA"/>
</dbReference>
<dbReference type="Gene3D" id="1.10.443.10">
    <property type="entry name" value="Intergrase catalytic core"/>
    <property type="match status" value="1"/>
</dbReference>
<reference evidence="7 8" key="1">
    <citation type="submission" date="2013-02" db="EMBL/GenBank/DDBJ databases">
        <title>The Genome Sequence of Enterococcus pallens BAA-351.</title>
        <authorList>
            <consortium name="The Broad Institute Genome Sequencing Platform"/>
            <consortium name="The Broad Institute Genome Sequencing Center for Infectious Disease"/>
            <person name="Earl A.M."/>
            <person name="Gilmore M.S."/>
            <person name="Lebreton F."/>
            <person name="Walker B."/>
            <person name="Young S.K."/>
            <person name="Zeng Q."/>
            <person name="Gargeya S."/>
            <person name="Fitzgerald M."/>
            <person name="Haas B."/>
            <person name="Abouelleil A."/>
            <person name="Alvarado L."/>
            <person name="Arachchi H.M."/>
            <person name="Berlin A.M."/>
            <person name="Chapman S.B."/>
            <person name="Dewar J."/>
            <person name="Goldberg J."/>
            <person name="Griggs A."/>
            <person name="Gujja S."/>
            <person name="Hansen M."/>
            <person name="Howarth C."/>
            <person name="Imamovic A."/>
            <person name="Larimer J."/>
            <person name="McCowan C."/>
            <person name="Murphy C."/>
            <person name="Neiman D."/>
            <person name="Pearson M."/>
            <person name="Priest M."/>
            <person name="Roberts A."/>
            <person name="Saif S."/>
            <person name="Shea T."/>
            <person name="Sisk P."/>
            <person name="Sykes S."/>
            <person name="Wortman J."/>
            <person name="Nusbaum C."/>
            <person name="Birren B."/>
        </authorList>
    </citation>
    <scope>NUCLEOTIDE SEQUENCE [LARGE SCALE GENOMIC DNA]</scope>
    <source>
        <strain evidence="7 8">ATCC BAA-351</strain>
    </source>
</reference>
<comment type="similarity">
    <text evidence="1">Belongs to the 'phage' integrase family.</text>
</comment>
<dbReference type="Pfam" id="PF13102">
    <property type="entry name" value="Phage_int_SAM_5"/>
    <property type="match status" value="1"/>
</dbReference>
<dbReference type="OrthoDB" id="9803188at2"/>
<dbReference type="GO" id="GO:0006310">
    <property type="term" value="P:DNA recombination"/>
    <property type="evidence" value="ECO:0007669"/>
    <property type="project" value="UniProtKB-KW"/>
</dbReference>
<dbReference type="PANTHER" id="PTHR30349">
    <property type="entry name" value="PHAGE INTEGRASE-RELATED"/>
    <property type="match status" value="1"/>
</dbReference>
<evidence type="ECO:0008006" key="9">
    <source>
        <dbReference type="Google" id="ProtNLM"/>
    </source>
</evidence>
<dbReference type="InterPro" id="IPR010998">
    <property type="entry name" value="Integrase_recombinase_N"/>
</dbReference>
<dbReference type="HOGENOM" id="CLU_027562_17_1_9"/>
<dbReference type="InterPro" id="IPR044068">
    <property type="entry name" value="CB"/>
</dbReference>
<dbReference type="PATRIC" id="fig|1158607.3.peg.4161"/>
<dbReference type="PROSITE" id="PS51900">
    <property type="entry name" value="CB"/>
    <property type="match status" value="1"/>
</dbReference>
<feature type="domain" description="Core-binding (CB)" evidence="6">
    <location>
        <begin position="65"/>
        <end position="147"/>
    </location>
</feature>
<dbReference type="InterPro" id="IPR002104">
    <property type="entry name" value="Integrase_catalytic"/>
</dbReference>
<evidence type="ECO:0000256" key="4">
    <source>
        <dbReference type="PROSITE-ProRule" id="PRU01248"/>
    </source>
</evidence>
<evidence type="ECO:0000256" key="2">
    <source>
        <dbReference type="ARBA" id="ARBA00023125"/>
    </source>
</evidence>
<dbReference type="PROSITE" id="PS51898">
    <property type="entry name" value="TYR_RECOMBINASE"/>
    <property type="match status" value="1"/>
</dbReference>
<organism evidence="7 8">
    <name type="scientific">Enterococcus pallens ATCC BAA-351</name>
    <dbReference type="NCBI Taxonomy" id="1158607"/>
    <lineage>
        <taxon>Bacteria</taxon>
        <taxon>Bacillati</taxon>
        <taxon>Bacillota</taxon>
        <taxon>Bacilli</taxon>
        <taxon>Lactobacillales</taxon>
        <taxon>Enterococcaceae</taxon>
        <taxon>Enterococcus</taxon>
    </lineage>
</organism>
<keyword evidence="8" id="KW-1185">Reference proteome</keyword>
<evidence type="ECO:0000259" key="5">
    <source>
        <dbReference type="PROSITE" id="PS51898"/>
    </source>
</evidence>
<accession>R2SJM1</accession>
<dbReference type="InterPro" id="IPR050090">
    <property type="entry name" value="Tyrosine_recombinase_XerCD"/>
</dbReference>
<dbReference type="SUPFAM" id="SSF56349">
    <property type="entry name" value="DNA breaking-rejoining enzymes"/>
    <property type="match status" value="1"/>
</dbReference>
<sequence length="368" mass="42691">MRRGENIYKRKDKRWEGRFWIGRKENGKPKYRSVYGKTLKEVREKLYPLKLKYQIIRQTQGESCITLQEWSHFWLNTVQSEIKQSTYANYRHKLTYYVLSTIGDCQLNELDHEAAKKLLVSLQERRLKPSTIQAIFRIVNQCINYAIQENHLTRNPFSSIKLPKIMKKGDQALTKTEQKELEKAAVAEEKGKGLPILLALHAGLRIGEVSALAWQDIDFERNLIQVKSTFQRVFTVVENKKTELVYTSSKTAASVRSIPMSQTLRTALLQHKKQSAGNFVFSSKANPSEPRLLTYHFHKIRERAKLEHIHFHQLRHTFATRCIESNGDIKSVSQLMGHSSAKLTLDTYTSSLMEQKVLVVEQMERAIS</sequence>
<dbReference type="AlphaFoldDB" id="R2SJM1"/>
<dbReference type="InterPro" id="IPR011010">
    <property type="entry name" value="DNA_brk_join_enz"/>
</dbReference>
<proteinExistence type="inferred from homology"/>
<feature type="domain" description="Tyr recombinase" evidence="5">
    <location>
        <begin position="168"/>
        <end position="361"/>
    </location>
</feature>
<dbReference type="GO" id="GO:0003677">
    <property type="term" value="F:DNA binding"/>
    <property type="evidence" value="ECO:0007669"/>
    <property type="project" value="UniProtKB-UniRule"/>
</dbReference>
<evidence type="ECO:0000313" key="8">
    <source>
        <dbReference type="Proteomes" id="UP000013782"/>
    </source>
</evidence>
<dbReference type="PANTHER" id="PTHR30349:SF64">
    <property type="entry name" value="PROPHAGE INTEGRASE INTD-RELATED"/>
    <property type="match status" value="1"/>
</dbReference>
<dbReference type="CDD" id="cd01189">
    <property type="entry name" value="INT_ICEBs1_C_like"/>
    <property type="match status" value="1"/>
</dbReference>